<reference evidence="6" key="1">
    <citation type="submission" date="2025-08" db="UniProtKB">
        <authorList>
            <consortium name="RefSeq"/>
        </authorList>
    </citation>
    <scope>IDENTIFICATION</scope>
    <source>
        <strain evidence="6">Aabys</strain>
        <tissue evidence="6">Whole body</tissue>
    </source>
</reference>
<feature type="compositionally biased region" description="Polar residues" evidence="1">
    <location>
        <begin position="762"/>
        <end position="780"/>
    </location>
</feature>
<feature type="chain" id="PRO_5039951749" evidence="2">
    <location>
        <begin position="24"/>
        <end position="1400"/>
    </location>
</feature>
<dbReference type="Pfam" id="PF04626">
    <property type="entry name" value="DEC-1_C"/>
    <property type="match status" value="2"/>
</dbReference>
<feature type="compositionally biased region" description="Polar residues" evidence="1">
    <location>
        <begin position="505"/>
        <end position="520"/>
    </location>
</feature>
<evidence type="ECO:0000256" key="1">
    <source>
        <dbReference type="SAM" id="MobiDB-lite"/>
    </source>
</evidence>
<dbReference type="GO" id="GO:0005576">
    <property type="term" value="C:extracellular region"/>
    <property type="evidence" value="ECO:0007669"/>
    <property type="project" value="InterPro"/>
</dbReference>
<sequence>MNWLKFSLIALMISCHDECFVSGQLNTNLLPGGQLNTSPGNVPNFLTQLFQQPLNTRLSFNPFRSVSHNIGYNLGQTFGRSMDPFSNSFPGIGQLMSFWFSQAPSAAAQSLDTQPEASKVVLVLANDTPVTSALPQPDEETLKRLVRNPDFFQELLTRMESINEQLTTHVPAITRTFGQGVNEALSQAPILGQAQQSGAIDYARLGEAFGETILPQNMLAGMGEALNMTSSANNATDSETLNETEPLGVDLSPEPAPESPPPSQEPQAPAQAPQGSPFGSLLGENPLFRSFQQFVPPQLPPASADGIPFSFPWLQQAGSQGAASDISEVRVKPDTPNPYRISPKEADMTQKINEMKLRAAMKDALTKKTIPILWFRIPDKKEDSARRPVASNRESAVDEDLKMQLKLEAFEKQLIDELHQLQEVVKLANAMKKAQLESREKTRSEINEANLKPLTLNETPIYKITLADIERTLKDEYVQKLLQMAAQSRKKEKEQKNKALFNKYPSESVNNPNKRQTSAGDTGLATLDRDDLMKMMLYAYRTAALQGDNTSWLKENANNSNNMAMTSDRGMQQRMPGQPEMSDEQKWMMEKKQQQAAMEMNRAREMDEEKKLKELTDHSHDSQHQHHNHHHLTGHPAGFGHPPTSGATARNEGQNMQMPNNSPTMMMASQDQMRHGGDKMSEDMQNSWMSDGKTSDQQMRSGGSMQEQNMRQGASWMPNENEKQFQGQQGPKQRFGEAPNAGGEMTMAQWAEMVNSPNMQMRQQQWSPATEQNRANQKTNPHIPLQRQMFSSSKGDTPMSPEEKKIKEQQQRYMLNVAQQAIMSMINDARIQESAGKETERAQTTSADDRKTETSSPSSSSFMTKDGHQMTSEQRSGAQLPIGAQAMPQMPENAGKARHKVVDDFLEEFVGQPRHHDDKSKAKHTGAVVNYYYNAAAVPSRYPPAYAPAAPPSYNYGAGAGGGYASSYGGASSGYYAPPRPTPATPSYTASQYYGGGGYGSNAYGSGGAYRTAVGDAEIEEMLKEHQTLPRMMLLIRPEDPQRFQTPPATTTTTDTTKTNTTLDATKTNNGADLSNQTKSSATLNPSETATTSETSLSSSQPPSSSDSLSASSYLHSSSSNPQYQNLETDEERVGYDPILLEPFMGLQSVDRQDDPWRHKPYNLYQPIFTGGGTFEALLNRYRRSAAKRPELPHVLTPSMLERLLRIKVNFEKNYPFLYKTMMGHMTGDKHTTLSITPPEIPKHVSYPNVELAAAEINQMENLLRELKTEKYNRQQEQPATLQTKPDPEEPSTRDQQQPEQTWPNSQEYLDNFVNEDNSFWYNLEKRPNPLESKETPSLQENNYWNQFQDPKETNSALRKRESFWQALEDAEERQSSAKYERQIADDLDRIFNFDEDDTN</sequence>
<feature type="region of interest" description="Disordered" evidence="1">
    <location>
        <begin position="615"/>
        <end position="741"/>
    </location>
</feature>
<name>A0A9J7DJ67_MUSDO</name>
<feature type="compositionally biased region" description="Polar residues" evidence="1">
    <location>
        <begin position="645"/>
        <end position="671"/>
    </location>
</feature>
<dbReference type="GeneID" id="101895269"/>
<feature type="domain" description="Dec-1 protein C-terminal" evidence="4">
    <location>
        <begin position="975"/>
        <end position="1032"/>
    </location>
</feature>
<feature type="region of interest" description="Disordered" evidence="1">
    <location>
        <begin position="1038"/>
        <end position="1127"/>
    </location>
</feature>
<keyword evidence="5" id="KW-1185">Reference proteome</keyword>
<dbReference type="InterPro" id="IPR006720">
    <property type="entry name" value="DEC-1_C"/>
</dbReference>
<feature type="signal peptide" evidence="2">
    <location>
        <begin position="1"/>
        <end position="23"/>
    </location>
</feature>
<dbReference type="GO" id="GO:0007304">
    <property type="term" value="P:chorion-containing eggshell formation"/>
    <property type="evidence" value="ECO:0007669"/>
    <property type="project" value="InterPro"/>
</dbReference>
<feature type="region of interest" description="Disordered" evidence="1">
    <location>
        <begin position="322"/>
        <end position="343"/>
    </location>
</feature>
<evidence type="ECO:0000313" key="6">
    <source>
        <dbReference type="RefSeq" id="XP_019894002.1"/>
    </source>
</evidence>
<dbReference type="InterPro" id="IPR006719">
    <property type="entry name" value="DEC-1_N"/>
</dbReference>
<feature type="region of interest" description="Disordered" evidence="1">
    <location>
        <begin position="833"/>
        <end position="877"/>
    </location>
</feature>
<feature type="compositionally biased region" description="Low complexity" evidence="1">
    <location>
        <begin position="265"/>
        <end position="277"/>
    </location>
</feature>
<feature type="region of interest" description="Disordered" evidence="1">
    <location>
        <begin position="762"/>
        <end position="802"/>
    </location>
</feature>
<proteinExistence type="predicted"/>
<feature type="domain" description="DEC-1 protein N-terminal" evidence="3">
    <location>
        <begin position="106"/>
        <end position="546"/>
    </location>
</feature>
<evidence type="ECO:0000256" key="2">
    <source>
        <dbReference type="SAM" id="SignalP"/>
    </source>
</evidence>
<dbReference type="GO" id="GO:0042600">
    <property type="term" value="C:egg chorion"/>
    <property type="evidence" value="ECO:0007669"/>
    <property type="project" value="InterPro"/>
</dbReference>
<feature type="region of interest" description="Disordered" evidence="1">
    <location>
        <begin position="504"/>
        <end position="523"/>
    </location>
</feature>
<evidence type="ECO:0000259" key="4">
    <source>
        <dbReference type="Pfam" id="PF04626"/>
    </source>
</evidence>
<dbReference type="GO" id="GO:0005213">
    <property type="term" value="F:structural constituent of egg chorion"/>
    <property type="evidence" value="ECO:0007669"/>
    <property type="project" value="InterPro"/>
</dbReference>
<dbReference type="RefSeq" id="XP_019894002.1">
    <property type="nucleotide sequence ID" value="XM_020038443.2"/>
</dbReference>
<dbReference type="Proteomes" id="UP001652621">
    <property type="component" value="Unplaced"/>
</dbReference>
<dbReference type="KEGG" id="mde:101895269"/>
<feature type="compositionally biased region" description="Basic and acidic residues" evidence="1">
    <location>
        <begin position="835"/>
        <end position="853"/>
    </location>
</feature>
<keyword evidence="2" id="KW-0732">Signal</keyword>
<feature type="compositionally biased region" description="Pro residues" evidence="1">
    <location>
        <begin position="254"/>
        <end position="264"/>
    </location>
</feature>
<feature type="domain" description="Dec-1 protein C-terminal" evidence="4">
    <location>
        <begin position="883"/>
        <end position="957"/>
    </location>
</feature>
<dbReference type="OrthoDB" id="8070541at2759"/>
<feature type="compositionally biased region" description="Polar residues" evidence="1">
    <location>
        <begin position="1070"/>
        <end position="1085"/>
    </location>
</feature>
<feature type="region of interest" description="Disordered" evidence="1">
    <location>
        <begin position="234"/>
        <end position="282"/>
    </location>
</feature>
<accession>A0A9J7DJ67</accession>
<feature type="compositionally biased region" description="Basic and acidic residues" evidence="1">
    <location>
        <begin position="615"/>
        <end position="624"/>
    </location>
</feature>
<evidence type="ECO:0000259" key="3">
    <source>
        <dbReference type="Pfam" id="PF04625"/>
    </source>
</evidence>
<feature type="compositionally biased region" description="Low complexity" evidence="1">
    <location>
        <begin position="1046"/>
        <end position="1069"/>
    </location>
</feature>
<feature type="region of interest" description="Disordered" evidence="1">
    <location>
        <begin position="1272"/>
        <end position="1304"/>
    </location>
</feature>
<feature type="compositionally biased region" description="Low complexity" evidence="1">
    <location>
        <begin position="1086"/>
        <end position="1120"/>
    </location>
</feature>
<feature type="compositionally biased region" description="Basic and acidic residues" evidence="1">
    <location>
        <begin position="672"/>
        <end position="682"/>
    </location>
</feature>
<feature type="compositionally biased region" description="Polar residues" evidence="1">
    <location>
        <begin position="234"/>
        <end position="243"/>
    </location>
</feature>
<feature type="compositionally biased region" description="Polar residues" evidence="1">
    <location>
        <begin position="695"/>
        <end position="712"/>
    </location>
</feature>
<dbReference type="Pfam" id="PF04625">
    <property type="entry name" value="DEC-1_N"/>
    <property type="match status" value="1"/>
</dbReference>
<organism evidence="5 6">
    <name type="scientific">Musca domestica</name>
    <name type="common">House fly</name>
    <dbReference type="NCBI Taxonomy" id="7370"/>
    <lineage>
        <taxon>Eukaryota</taxon>
        <taxon>Metazoa</taxon>
        <taxon>Ecdysozoa</taxon>
        <taxon>Arthropoda</taxon>
        <taxon>Hexapoda</taxon>
        <taxon>Insecta</taxon>
        <taxon>Pterygota</taxon>
        <taxon>Neoptera</taxon>
        <taxon>Endopterygota</taxon>
        <taxon>Diptera</taxon>
        <taxon>Brachycera</taxon>
        <taxon>Muscomorpha</taxon>
        <taxon>Muscoidea</taxon>
        <taxon>Muscidae</taxon>
        <taxon>Musca</taxon>
    </lineage>
</organism>
<evidence type="ECO:0000313" key="5">
    <source>
        <dbReference type="Proteomes" id="UP001652621"/>
    </source>
</evidence>
<dbReference type="VEuPathDB" id="VectorBase:MDOMA2_016194"/>
<gene>
    <name evidence="6" type="primary">LOC101895269</name>
</gene>
<feature type="compositionally biased region" description="Polar residues" evidence="1">
    <location>
        <begin position="1294"/>
        <end position="1304"/>
    </location>
</feature>
<feature type="compositionally biased region" description="Polar residues" evidence="1">
    <location>
        <begin position="1275"/>
        <end position="1284"/>
    </location>
</feature>
<protein>
    <submittedName>
        <fullName evidence="6">Defective chorion protein, FC125 isoform isoform X1</fullName>
    </submittedName>
</protein>